<accession>A0ABT9I132</accession>
<proteinExistence type="predicted"/>
<dbReference type="Proteomes" id="UP001231109">
    <property type="component" value="Unassembled WGS sequence"/>
</dbReference>
<evidence type="ECO:0000313" key="2">
    <source>
        <dbReference type="Proteomes" id="UP001231109"/>
    </source>
</evidence>
<organism evidence="1 2">
    <name type="scientific">Rheinheimera baltica</name>
    <dbReference type="NCBI Taxonomy" id="67576"/>
    <lineage>
        <taxon>Bacteria</taxon>
        <taxon>Pseudomonadati</taxon>
        <taxon>Pseudomonadota</taxon>
        <taxon>Gammaproteobacteria</taxon>
        <taxon>Chromatiales</taxon>
        <taxon>Chromatiaceae</taxon>
        <taxon>Rheinheimera</taxon>
    </lineage>
</organism>
<sequence length="98" mass="10706">MHVDKAKKRIAKLINKGFGGYPQIELAYFGATEDCATEVVVSFVLTEGDAPQQQRFTSTQDVRNDETIQSVLIKIIDRAKAGTVTEVAGVALPQKNIL</sequence>
<keyword evidence="2" id="KW-1185">Reference proteome</keyword>
<protein>
    <submittedName>
        <fullName evidence="1">Uncharacterized protein</fullName>
    </submittedName>
</protein>
<dbReference type="RefSeq" id="WP_305976516.1">
    <property type="nucleotide sequence ID" value="NZ_JAPJDZ010000038.1"/>
</dbReference>
<gene>
    <name evidence="1" type="ORF">ORJ04_14105</name>
</gene>
<reference evidence="1 2" key="1">
    <citation type="submission" date="2022-11" db="EMBL/GenBank/DDBJ databases">
        <title>Viruses from the air-sea interface of a natural surface slick.</title>
        <authorList>
            <person name="Rahlff J."/>
            <person name="Holmfeldt K."/>
        </authorList>
    </citation>
    <scope>NUCLEOTIDE SEQUENCE [LARGE SCALE GENOMIC DNA]</scope>
    <source>
        <strain evidence="1 2">SMS4</strain>
    </source>
</reference>
<evidence type="ECO:0000313" key="1">
    <source>
        <dbReference type="EMBL" id="MDP5137084.1"/>
    </source>
</evidence>
<dbReference type="EMBL" id="JAPJDZ010000038">
    <property type="protein sequence ID" value="MDP5137084.1"/>
    <property type="molecule type" value="Genomic_DNA"/>
</dbReference>
<comment type="caution">
    <text evidence="1">The sequence shown here is derived from an EMBL/GenBank/DDBJ whole genome shotgun (WGS) entry which is preliminary data.</text>
</comment>
<name>A0ABT9I132_9GAMM</name>